<evidence type="ECO:0000313" key="3">
    <source>
        <dbReference type="Proteomes" id="UP000255224"/>
    </source>
</evidence>
<reference evidence="2 3" key="1">
    <citation type="submission" date="2018-06" db="EMBL/GenBank/DDBJ databases">
        <authorList>
            <consortium name="Pathogen Informatics"/>
            <person name="Doyle S."/>
        </authorList>
    </citation>
    <scope>NUCLEOTIDE SEQUENCE [LARGE SCALE GENOMIC DNA]</scope>
    <source>
        <strain evidence="2 3">NCTC13533</strain>
    </source>
</reference>
<proteinExistence type="predicted"/>
<keyword evidence="1" id="KW-0472">Membrane</keyword>
<gene>
    <name evidence="2" type="ORF">NCTC13533_05059</name>
</gene>
<keyword evidence="1" id="KW-0812">Transmembrane</keyword>
<name>A0A376EMN5_CHRCU</name>
<organism evidence="2 3">
    <name type="scientific">Chryseobacterium carnipullorum</name>
    <dbReference type="NCBI Taxonomy" id="1124835"/>
    <lineage>
        <taxon>Bacteria</taxon>
        <taxon>Pseudomonadati</taxon>
        <taxon>Bacteroidota</taxon>
        <taxon>Flavobacteriia</taxon>
        <taxon>Flavobacteriales</taxon>
        <taxon>Weeksellaceae</taxon>
        <taxon>Chryseobacterium group</taxon>
        <taxon>Chryseobacterium</taxon>
    </lineage>
</organism>
<dbReference type="RefSeq" id="WP_128125003.1">
    <property type="nucleotide sequence ID" value="NZ_UFVQ01000003.1"/>
</dbReference>
<evidence type="ECO:0000313" key="2">
    <source>
        <dbReference type="EMBL" id="STD11611.1"/>
    </source>
</evidence>
<dbReference type="EMBL" id="UFVQ01000003">
    <property type="protein sequence ID" value="STD11611.1"/>
    <property type="molecule type" value="Genomic_DNA"/>
</dbReference>
<keyword evidence="1" id="KW-1133">Transmembrane helix</keyword>
<protein>
    <submittedName>
        <fullName evidence="2">Uncharacterized protein</fullName>
    </submittedName>
</protein>
<dbReference type="AlphaFoldDB" id="A0A376EMN5"/>
<dbReference type="Proteomes" id="UP000255224">
    <property type="component" value="Unassembled WGS sequence"/>
</dbReference>
<evidence type="ECO:0000256" key="1">
    <source>
        <dbReference type="SAM" id="Phobius"/>
    </source>
</evidence>
<sequence length="132" mass="14998">MEDLRKIDKAFSFGKYKGVNSDDNLPREEKGNEFFLQKEKEVPTIDFLPIESFNEIIPDDDSGTYYHPMDMVLLVDADSKEKYPDIAAAILVKAIADAHEEQEREKIKRIGFDILGIVLGAIGWLLPETPLL</sequence>
<feature type="transmembrane region" description="Helical" evidence="1">
    <location>
        <begin position="110"/>
        <end position="127"/>
    </location>
</feature>
<accession>A0A376EMN5</accession>